<organism evidence="2 3">
    <name type="scientific">Massarina eburnea CBS 473.64</name>
    <dbReference type="NCBI Taxonomy" id="1395130"/>
    <lineage>
        <taxon>Eukaryota</taxon>
        <taxon>Fungi</taxon>
        <taxon>Dikarya</taxon>
        <taxon>Ascomycota</taxon>
        <taxon>Pezizomycotina</taxon>
        <taxon>Dothideomycetes</taxon>
        <taxon>Pleosporomycetidae</taxon>
        <taxon>Pleosporales</taxon>
        <taxon>Massarineae</taxon>
        <taxon>Massarinaceae</taxon>
        <taxon>Massarina</taxon>
    </lineage>
</organism>
<evidence type="ECO:0000313" key="2">
    <source>
        <dbReference type="EMBL" id="KAF2636817.1"/>
    </source>
</evidence>
<evidence type="ECO:0000256" key="1">
    <source>
        <dbReference type="SAM" id="MobiDB-lite"/>
    </source>
</evidence>
<dbReference type="EMBL" id="MU006796">
    <property type="protein sequence ID" value="KAF2636817.1"/>
    <property type="molecule type" value="Genomic_DNA"/>
</dbReference>
<protein>
    <submittedName>
        <fullName evidence="2">Uncharacterized protein</fullName>
    </submittedName>
</protein>
<accession>A0A6A6RNR0</accession>
<feature type="compositionally biased region" description="Basic and acidic residues" evidence="1">
    <location>
        <begin position="156"/>
        <end position="167"/>
    </location>
</feature>
<sequence>MHGRRMQGMTSPDIPSIYPPQNRPSAYLNHALGLRWNASDDSGMPSYGSTLSSDQYRPPPGPHFHKITYAKDELFGPTSRPPPPKDPQRAADVAGQSNYQPPTVDSDSEDEADPEDHDPQVGMPYPVDRWPSEEDDDGDDDDDDDNDDDESMDPDEYGHDPMEDLNH</sequence>
<feature type="region of interest" description="Disordered" evidence="1">
    <location>
        <begin position="1"/>
        <end position="167"/>
    </location>
</feature>
<keyword evidence="3" id="KW-1185">Reference proteome</keyword>
<dbReference type="AlphaFoldDB" id="A0A6A6RNR0"/>
<dbReference type="Proteomes" id="UP000799753">
    <property type="component" value="Unassembled WGS sequence"/>
</dbReference>
<feature type="compositionally biased region" description="Acidic residues" evidence="1">
    <location>
        <begin position="133"/>
        <end position="155"/>
    </location>
</feature>
<evidence type="ECO:0000313" key="3">
    <source>
        <dbReference type="Proteomes" id="UP000799753"/>
    </source>
</evidence>
<name>A0A6A6RNR0_9PLEO</name>
<feature type="compositionally biased region" description="Acidic residues" evidence="1">
    <location>
        <begin position="106"/>
        <end position="116"/>
    </location>
</feature>
<reference evidence="2" key="1">
    <citation type="journal article" date="2020" name="Stud. Mycol.">
        <title>101 Dothideomycetes genomes: a test case for predicting lifestyles and emergence of pathogens.</title>
        <authorList>
            <person name="Haridas S."/>
            <person name="Albert R."/>
            <person name="Binder M."/>
            <person name="Bloem J."/>
            <person name="Labutti K."/>
            <person name="Salamov A."/>
            <person name="Andreopoulos B."/>
            <person name="Baker S."/>
            <person name="Barry K."/>
            <person name="Bills G."/>
            <person name="Bluhm B."/>
            <person name="Cannon C."/>
            <person name="Castanera R."/>
            <person name="Culley D."/>
            <person name="Daum C."/>
            <person name="Ezra D."/>
            <person name="Gonzalez J."/>
            <person name="Henrissat B."/>
            <person name="Kuo A."/>
            <person name="Liang C."/>
            <person name="Lipzen A."/>
            <person name="Lutzoni F."/>
            <person name="Magnuson J."/>
            <person name="Mondo S."/>
            <person name="Nolan M."/>
            <person name="Ohm R."/>
            <person name="Pangilinan J."/>
            <person name="Park H.-J."/>
            <person name="Ramirez L."/>
            <person name="Alfaro M."/>
            <person name="Sun H."/>
            <person name="Tritt A."/>
            <person name="Yoshinaga Y."/>
            <person name="Zwiers L.-H."/>
            <person name="Turgeon B."/>
            <person name="Goodwin S."/>
            <person name="Spatafora J."/>
            <person name="Crous P."/>
            <person name="Grigoriev I."/>
        </authorList>
    </citation>
    <scope>NUCLEOTIDE SEQUENCE</scope>
    <source>
        <strain evidence="2">CBS 473.64</strain>
    </source>
</reference>
<gene>
    <name evidence="2" type="ORF">P280DRAFT_472714</name>
</gene>
<proteinExistence type="predicted"/>